<gene>
    <name evidence="3" type="ORF">MKW94_021345</name>
</gene>
<evidence type="ECO:0000313" key="3">
    <source>
        <dbReference type="EMBL" id="MCL7039877.1"/>
    </source>
</evidence>
<evidence type="ECO:0000313" key="4">
    <source>
        <dbReference type="Proteomes" id="UP001177140"/>
    </source>
</evidence>
<protein>
    <submittedName>
        <fullName evidence="3">Uncharacterized protein</fullName>
    </submittedName>
</protein>
<keyword evidence="1" id="KW-0175">Coiled coil</keyword>
<dbReference type="PANTHER" id="PTHR33701">
    <property type="entry name" value="TRANSMEMBRANE PROTEIN"/>
    <property type="match status" value="1"/>
</dbReference>
<name>A0AA41VEQ3_PAPNU</name>
<feature type="coiled-coil region" evidence="1">
    <location>
        <begin position="23"/>
        <end position="57"/>
    </location>
</feature>
<feature type="compositionally biased region" description="Polar residues" evidence="2">
    <location>
        <begin position="91"/>
        <end position="104"/>
    </location>
</feature>
<dbReference type="EMBL" id="JAJJMA010205944">
    <property type="protein sequence ID" value="MCL7039877.1"/>
    <property type="molecule type" value="Genomic_DNA"/>
</dbReference>
<feature type="compositionally biased region" description="Polar residues" evidence="2">
    <location>
        <begin position="111"/>
        <end position="121"/>
    </location>
</feature>
<proteinExistence type="predicted"/>
<reference evidence="3" key="1">
    <citation type="submission" date="2022-03" db="EMBL/GenBank/DDBJ databases">
        <title>A functionally conserved STORR gene fusion in Papaver species that diverged 16.8 million years ago.</title>
        <authorList>
            <person name="Catania T."/>
        </authorList>
    </citation>
    <scope>NUCLEOTIDE SEQUENCE</scope>
    <source>
        <strain evidence="3">S-191538</strain>
    </source>
</reference>
<organism evidence="3 4">
    <name type="scientific">Papaver nudicaule</name>
    <name type="common">Iceland poppy</name>
    <dbReference type="NCBI Taxonomy" id="74823"/>
    <lineage>
        <taxon>Eukaryota</taxon>
        <taxon>Viridiplantae</taxon>
        <taxon>Streptophyta</taxon>
        <taxon>Embryophyta</taxon>
        <taxon>Tracheophyta</taxon>
        <taxon>Spermatophyta</taxon>
        <taxon>Magnoliopsida</taxon>
        <taxon>Ranunculales</taxon>
        <taxon>Papaveraceae</taxon>
        <taxon>Papaveroideae</taxon>
        <taxon>Papaver</taxon>
    </lineage>
</organism>
<feature type="non-terminal residue" evidence="3">
    <location>
        <position position="293"/>
    </location>
</feature>
<keyword evidence="4" id="KW-1185">Reference proteome</keyword>
<dbReference type="PANTHER" id="PTHR33701:SF3">
    <property type="entry name" value="TRANSCRIPTIONAL REGULATOR ATRX"/>
    <property type="match status" value="1"/>
</dbReference>
<comment type="caution">
    <text evidence="3">The sequence shown here is derived from an EMBL/GenBank/DDBJ whole genome shotgun (WGS) entry which is preliminary data.</text>
</comment>
<accession>A0AA41VEQ3</accession>
<evidence type="ECO:0000256" key="1">
    <source>
        <dbReference type="SAM" id="Coils"/>
    </source>
</evidence>
<evidence type="ECO:0000256" key="2">
    <source>
        <dbReference type="SAM" id="MobiDB-lite"/>
    </source>
</evidence>
<feature type="region of interest" description="Disordered" evidence="2">
    <location>
        <begin position="89"/>
        <end position="212"/>
    </location>
</feature>
<dbReference type="Proteomes" id="UP001177140">
    <property type="component" value="Unassembled WGS sequence"/>
</dbReference>
<feature type="compositionally biased region" description="Basic and acidic residues" evidence="2">
    <location>
        <begin position="122"/>
        <end position="131"/>
    </location>
</feature>
<dbReference type="AlphaFoldDB" id="A0AA41VEQ3"/>
<sequence length="293" mass="32320">MEDSTLTTIEFLRARLLSERSASKTAKQKADELAQRVVELEKQLISVSLERKKAEKESEEVLTILENNGISEFMEALDSSSDEEQILVESGQHTTNSSKESSTLPIGRSLSWKSNNDNSSSGEKRSTDRARRREGRFLYTSGSSSKPRLGKSCRQIKRMDLRSPADGVDDESLQLYSPANGLDTGSGNISGHYENSPKSSETGLENEAEEDSAECVESDLLEYRSEGTSASVNVNGSDAGLENELGNQTKLIGWYEAEEIAQTEWEEKFREDGSCTPLLLITVCPVVLMGFIL</sequence>